<dbReference type="AlphaFoldDB" id="A0A9N7UQ83"/>
<dbReference type="EMBL" id="CADEAL010001691">
    <property type="protein sequence ID" value="CAB1434750.1"/>
    <property type="molecule type" value="Genomic_DNA"/>
</dbReference>
<evidence type="ECO:0000313" key="1">
    <source>
        <dbReference type="EMBL" id="CAB1434750.1"/>
    </source>
</evidence>
<dbReference type="Proteomes" id="UP001153269">
    <property type="component" value="Unassembled WGS sequence"/>
</dbReference>
<proteinExistence type="predicted"/>
<protein>
    <submittedName>
        <fullName evidence="1">Uncharacterized protein</fullName>
    </submittedName>
</protein>
<keyword evidence="2" id="KW-1185">Reference proteome</keyword>
<comment type="caution">
    <text evidence="1">The sequence shown here is derived from an EMBL/GenBank/DDBJ whole genome shotgun (WGS) entry which is preliminary data.</text>
</comment>
<sequence length="149" mass="16714">MKEEQETAELLSYFKRRSKSVRGCLYVELQNRKRTNTPKMRRGIECIKPLRSHGGVHSEREDGEMAEDGVIFTSCVHALMSRTDTNTGTELRRVLSVDVVDLGNLATHANDRPGAWGRCGDVTSELHTKTQLKHQLNGGEDYSRGLVSV</sequence>
<evidence type="ECO:0000313" key="2">
    <source>
        <dbReference type="Proteomes" id="UP001153269"/>
    </source>
</evidence>
<name>A0A9N7UQ83_PLEPL</name>
<reference evidence="1" key="1">
    <citation type="submission" date="2020-03" db="EMBL/GenBank/DDBJ databases">
        <authorList>
            <person name="Weist P."/>
        </authorList>
    </citation>
    <scope>NUCLEOTIDE SEQUENCE</scope>
</reference>
<accession>A0A9N7UQ83</accession>
<organism evidence="1 2">
    <name type="scientific">Pleuronectes platessa</name>
    <name type="common">European plaice</name>
    <dbReference type="NCBI Taxonomy" id="8262"/>
    <lineage>
        <taxon>Eukaryota</taxon>
        <taxon>Metazoa</taxon>
        <taxon>Chordata</taxon>
        <taxon>Craniata</taxon>
        <taxon>Vertebrata</taxon>
        <taxon>Euteleostomi</taxon>
        <taxon>Actinopterygii</taxon>
        <taxon>Neopterygii</taxon>
        <taxon>Teleostei</taxon>
        <taxon>Neoteleostei</taxon>
        <taxon>Acanthomorphata</taxon>
        <taxon>Carangaria</taxon>
        <taxon>Pleuronectiformes</taxon>
        <taxon>Pleuronectoidei</taxon>
        <taxon>Pleuronectidae</taxon>
        <taxon>Pleuronectes</taxon>
    </lineage>
</organism>
<gene>
    <name evidence="1" type="ORF">PLEPLA_LOCUS22796</name>
</gene>